<evidence type="ECO:0000256" key="1">
    <source>
        <dbReference type="SAM" id="MobiDB-lite"/>
    </source>
</evidence>
<evidence type="ECO:0000313" key="2">
    <source>
        <dbReference type="EMBL" id="CAD8314265.1"/>
    </source>
</evidence>
<feature type="compositionally biased region" description="Basic and acidic residues" evidence="1">
    <location>
        <begin position="193"/>
        <end position="204"/>
    </location>
</feature>
<feature type="compositionally biased region" description="Acidic residues" evidence="1">
    <location>
        <begin position="94"/>
        <end position="105"/>
    </location>
</feature>
<dbReference type="EMBL" id="HBED01026198">
    <property type="protein sequence ID" value="CAD8314265.1"/>
    <property type="molecule type" value="Transcribed_RNA"/>
</dbReference>
<accession>A0A7R9ZAD6</accession>
<name>A0A7R9ZAD6_9STRA</name>
<protein>
    <submittedName>
        <fullName evidence="2">Uncharacterized protein</fullName>
    </submittedName>
</protein>
<dbReference type="AlphaFoldDB" id="A0A7R9ZAD6"/>
<feature type="region of interest" description="Disordered" evidence="1">
    <location>
        <begin position="143"/>
        <end position="225"/>
    </location>
</feature>
<proteinExistence type="predicted"/>
<feature type="region of interest" description="Disordered" evidence="1">
    <location>
        <begin position="24"/>
        <end position="54"/>
    </location>
</feature>
<feature type="compositionally biased region" description="Acidic residues" evidence="1">
    <location>
        <begin position="166"/>
        <end position="179"/>
    </location>
</feature>
<feature type="compositionally biased region" description="Polar residues" evidence="1">
    <location>
        <begin position="44"/>
        <end position="54"/>
    </location>
</feature>
<feature type="region of interest" description="Disordered" evidence="1">
    <location>
        <begin position="75"/>
        <end position="105"/>
    </location>
</feature>
<sequence length="225" mass="25244">MFQRTRTNCKIAKSTLRIKRPQTFAGLPTSRPTPRFKMTRRQVTHTSTPRSNLNPNYRVLTEVFGDDPVSRALYRRRVPDDGTFRPPAQASSSPDDEDSYSPSDEESLVLAIGILRTLMNEDKITPDDIRRVARRWRGEVFGDSGAYEGRSAPRRTEELGYKTTEEEAEAVVVTDDEISSSESATPTSSPSTSRKEPPRRESSVRKLNPPKKMKSVAASPEACPQ</sequence>
<feature type="compositionally biased region" description="Low complexity" evidence="1">
    <location>
        <begin position="180"/>
        <end position="192"/>
    </location>
</feature>
<organism evidence="2">
    <name type="scientific">Pseudictyota dubia</name>
    <dbReference type="NCBI Taxonomy" id="2749911"/>
    <lineage>
        <taxon>Eukaryota</taxon>
        <taxon>Sar</taxon>
        <taxon>Stramenopiles</taxon>
        <taxon>Ochrophyta</taxon>
        <taxon>Bacillariophyta</taxon>
        <taxon>Mediophyceae</taxon>
        <taxon>Biddulphiophycidae</taxon>
        <taxon>Eupodiscales</taxon>
        <taxon>Odontellaceae</taxon>
        <taxon>Pseudictyota</taxon>
    </lineage>
</organism>
<gene>
    <name evidence="2" type="ORF">TDUB1175_LOCUS13054</name>
</gene>
<feature type="compositionally biased region" description="Basic and acidic residues" evidence="1">
    <location>
        <begin position="154"/>
        <end position="165"/>
    </location>
</feature>
<reference evidence="2" key="1">
    <citation type="submission" date="2021-01" db="EMBL/GenBank/DDBJ databases">
        <authorList>
            <person name="Corre E."/>
            <person name="Pelletier E."/>
            <person name="Niang G."/>
            <person name="Scheremetjew M."/>
            <person name="Finn R."/>
            <person name="Kale V."/>
            <person name="Holt S."/>
            <person name="Cochrane G."/>
            <person name="Meng A."/>
            <person name="Brown T."/>
            <person name="Cohen L."/>
        </authorList>
    </citation>
    <scope>NUCLEOTIDE SEQUENCE</scope>
    <source>
        <strain evidence="2">CCMP147</strain>
    </source>
</reference>